<dbReference type="InterPro" id="IPR011006">
    <property type="entry name" value="CheY-like_superfamily"/>
</dbReference>
<dbReference type="PROSITE" id="PS00041">
    <property type="entry name" value="HTH_ARAC_FAMILY_1"/>
    <property type="match status" value="1"/>
</dbReference>
<dbReference type="GO" id="GO:0003700">
    <property type="term" value="F:DNA-binding transcription factor activity"/>
    <property type="evidence" value="ECO:0007669"/>
    <property type="project" value="InterPro"/>
</dbReference>
<dbReference type="InterPro" id="IPR018060">
    <property type="entry name" value="HTH_AraC"/>
</dbReference>
<evidence type="ECO:0000256" key="4">
    <source>
        <dbReference type="ARBA" id="ARBA00023015"/>
    </source>
</evidence>
<dbReference type="SUPFAM" id="SSF47384">
    <property type="entry name" value="Homodimeric domain of signal transducing histidine kinase"/>
    <property type="match status" value="1"/>
</dbReference>
<evidence type="ECO:0000256" key="3">
    <source>
        <dbReference type="ARBA" id="ARBA00022553"/>
    </source>
</evidence>
<comment type="caution">
    <text evidence="11">The sequence shown here is derived from an EMBL/GenBank/DDBJ whole genome shotgun (WGS) entry which is preliminary data.</text>
</comment>
<dbReference type="Pfam" id="PF02518">
    <property type="entry name" value="HATPase_c"/>
    <property type="match status" value="1"/>
</dbReference>
<dbReference type="Pfam" id="PF00072">
    <property type="entry name" value="Response_reg"/>
    <property type="match status" value="1"/>
</dbReference>
<dbReference type="Pfam" id="PF00512">
    <property type="entry name" value="HisKA"/>
    <property type="match status" value="1"/>
</dbReference>
<dbReference type="Pfam" id="PF07495">
    <property type="entry name" value="Y_Y_Y"/>
    <property type="match status" value="1"/>
</dbReference>
<keyword evidence="11" id="KW-0808">Transferase</keyword>
<dbReference type="Gene3D" id="3.40.50.2300">
    <property type="match status" value="1"/>
</dbReference>
<dbReference type="InterPro" id="IPR004358">
    <property type="entry name" value="Sig_transdc_His_kin-like_C"/>
</dbReference>
<keyword evidence="11" id="KW-0418">Kinase</keyword>
<dbReference type="SMART" id="SM00448">
    <property type="entry name" value="REC"/>
    <property type="match status" value="1"/>
</dbReference>
<dbReference type="SUPFAM" id="SSF46689">
    <property type="entry name" value="Homeodomain-like"/>
    <property type="match status" value="1"/>
</dbReference>
<comment type="catalytic activity">
    <reaction evidence="1">
        <text>ATP + protein L-histidine = ADP + protein N-phospho-L-histidine.</text>
        <dbReference type="EC" id="2.7.13.3"/>
    </reaction>
</comment>
<dbReference type="PRINTS" id="PR00344">
    <property type="entry name" value="BCTRLSENSOR"/>
</dbReference>
<dbReference type="PROSITE" id="PS50110">
    <property type="entry name" value="RESPONSE_REGULATORY"/>
    <property type="match status" value="1"/>
</dbReference>
<organism evidence="11 12">
    <name type="scientific">Pedobacter frigidisoli</name>
    <dbReference type="NCBI Taxonomy" id="2530455"/>
    <lineage>
        <taxon>Bacteria</taxon>
        <taxon>Pseudomonadati</taxon>
        <taxon>Bacteroidota</taxon>
        <taxon>Sphingobacteriia</taxon>
        <taxon>Sphingobacteriales</taxon>
        <taxon>Sphingobacteriaceae</taxon>
        <taxon>Pedobacter</taxon>
    </lineage>
</organism>
<dbReference type="Gene3D" id="2.130.10.10">
    <property type="entry name" value="YVTN repeat-like/Quinoprotein amine dehydrogenase"/>
    <property type="match status" value="3"/>
</dbReference>
<gene>
    <name evidence="11" type="ORF">EZ449_05980</name>
</gene>
<dbReference type="InterPro" id="IPR013783">
    <property type="entry name" value="Ig-like_fold"/>
</dbReference>
<feature type="domain" description="Histidine kinase" evidence="9">
    <location>
        <begin position="852"/>
        <end position="1090"/>
    </location>
</feature>
<dbReference type="InterPro" id="IPR005467">
    <property type="entry name" value="His_kinase_dom"/>
</dbReference>
<accession>A0A4R0P2L4</accession>
<dbReference type="GO" id="GO:0043565">
    <property type="term" value="F:sequence-specific DNA binding"/>
    <property type="evidence" value="ECO:0007669"/>
    <property type="project" value="InterPro"/>
</dbReference>
<dbReference type="CDD" id="cd17574">
    <property type="entry name" value="REC_OmpR"/>
    <property type="match status" value="1"/>
</dbReference>
<dbReference type="InterPro" id="IPR036097">
    <property type="entry name" value="HisK_dim/P_sf"/>
</dbReference>
<dbReference type="SMART" id="SM00342">
    <property type="entry name" value="HTH_ARAC"/>
    <property type="match status" value="1"/>
</dbReference>
<evidence type="ECO:0000256" key="1">
    <source>
        <dbReference type="ARBA" id="ARBA00000085"/>
    </source>
</evidence>
<protein>
    <recommendedName>
        <fullName evidence="2">histidine kinase</fullName>
        <ecNumber evidence="2">2.7.13.3</ecNumber>
    </recommendedName>
</protein>
<dbReference type="PANTHER" id="PTHR43547">
    <property type="entry name" value="TWO-COMPONENT HISTIDINE KINASE"/>
    <property type="match status" value="1"/>
</dbReference>
<evidence type="ECO:0000259" key="10">
    <source>
        <dbReference type="PROSITE" id="PS50110"/>
    </source>
</evidence>
<evidence type="ECO:0000256" key="7">
    <source>
        <dbReference type="PROSITE-ProRule" id="PRU00169"/>
    </source>
</evidence>
<keyword evidence="4" id="KW-0805">Transcription regulation</keyword>
<dbReference type="Pfam" id="PF07494">
    <property type="entry name" value="Reg_prop"/>
    <property type="match status" value="3"/>
</dbReference>
<evidence type="ECO:0000259" key="9">
    <source>
        <dbReference type="PROSITE" id="PS50109"/>
    </source>
</evidence>
<feature type="domain" description="Response regulatory" evidence="10">
    <location>
        <begin position="1137"/>
        <end position="1252"/>
    </location>
</feature>
<dbReference type="EC" id="2.7.13.3" evidence="2"/>
<keyword evidence="12" id="KW-1185">Reference proteome</keyword>
<evidence type="ECO:0000256" key="6">
    <source>
        <dbReference type="ARBA" id="ARBA00023163"/>
    </source>
</evidence>
<dbReference type="InterPro" id="IPR003594">
    <property type="entry name" value="HATPase_dom"/>
</dbReference>
<evidence type="ECO:0000259" key="8">
    <source>
        <dbReference type="PROSITE" id="PS01124"/>
    </source>
</evidence>
<dbReference type="InterPro" id="IPR003661">
    <property type="entry name" value="HisK_dim/P_dom"/>
</dbReference>
<dbReference type="Gene3D" id="2.60.40.10">
    <property type="entry name" value="Immunoglobulins"/>
    <property type="match status" value="1"/>
</dbReference>
<dbReference type="EMBL" id="SJSN01000004">
    <property type="protein sequence ID" value="TCD11045.1"/>
    <property type="molecule type" value="Genomic_DNA"/>
</dbReference>
<dbReference type="InterPro" id="IPR011123">
    <property type="entry name" value="Y_Y_Y"/>
</dbReference>
<feature type="modified residue" description="4-aspartylphosphate" evidence="7">
    <location>
        <position position="1185"/>
    </location>
</feature>
<dbReference type="GO" id="GO:0000155">
    <property type="term" value="F:phosphorelay sensor kinase activity"/>
    <property type="evidence" value="ECO:0007669"/>
    <property type="project" value="InterPro"/>
</dbReference>
<dbReference type="SMART" id="SM00388">
    <property type="entry name" value="HisKA"/>
    <property type="match status" value="1"/>
</dbReference>
<dbReference type="InterPro" id="IPR009057">
    <property type="entry name" value="Homeodomain-like_sf"/>
</dbReference>
<dbReference type="PANTHER" id="PTHR43547:SF2">
    <property type="entry name" value="HYBRID SIGNAL TRANSDUCTION HISTIDINE KINASE C"/>
    <property type="match status" value="1"/>
</dbReference>
<dbReference type="InterPro" id="IPR011110">
    <property type="entry name" value="Reg_prop"/>
</dbReference>
<name>A0A4R0P2L4_9SPHI</name>
<reference evidence="11 12" key="1">
    <citation type="submission" date="2019-02" db="EMBL/GenBank/DDBJ databases">
        <title>Pedobacter sp. RP-3-11 sp. nov., isolated from Arctic soil.</title>
        <authorList>
            <person name="Dahal R.H."/>
        </authorList>
    </citation>
    <scope>NUCLEOTIDE SEQUENCE [LARGE SCALE GENOMIC DNA]</scope>
    <source>
        <strain evidence="11 12">RP-3-11</strain>
    </source>
</reference>
<dbReference type="Pfam" id="PF12833">
    <property type="entry name" value="HTH_18"/>
    <property type="match status" value="1"/>
</dbReference>
<dbReference type="SUPFAM" id="SSF63829">
    <property type="entry name" value="Calcium-dependent phosphotriesterase"/>
    <property type="match status" value="3"/>
</dbReference>
<feature type="domain" description="HTH araC/xylS-type" evidence="8">
    <location>
        <begin position="1284"/>
        <end position="1383"/>
    </location>
</feature>
<dbReference type="PROSITE" id="PS50109">
    <property type="entry name" value="HIS_KIN"/>
    <property type="match status" value="1"/>
</dbReference>
<dbReference type="InterPro" id="IPR036890">
    <property type="entry name" value="HATPase_C_sf"/>
</dbReference>
<evidence type="ECO:0000313" key="12">
    <source>
        <dbReference type="Proteomes" id="UP000291485"/>
    </source>
</evidence>
<dbReference type="SUPFAM" id="SSF52172">
    <property type="entry name" value="CheY-like"/>
    <property type="match status" value="1"/>
</dbReference>
<dbReference type="RefSeq" id="WP_131557065.1">
    <property type="nucleotide sequence ID" value="NZ_SJSN01000004.1"/>
</dbReference>
<dbReference type="Gene3D" id="1.10.287.130">
    <property type="match status" value="1"/>
</dbReference>
<keyword evidence="5" id="KW-0238">DNA-binding</keyword>
<dbReference type="InterPro" id="IPR018062">
    <property type="entry name" value="HTH_AraC-typ_CS"/>
</dbReference>
<dbReference type="OrthoDB" id="9809670at2"/>
<evidence type="ECO:0000313" key="11">
    <source>
        <dbReference type="EMBL" id="TCD11045.1"/>
    </source>
</evidence>
<evidence type="ECO:0000256" key="2">
    <source>
        <dbReference type="ARBA" id="ARBA00012438"/>
    </source>
</evidence>
<dbReference type="Gene3D" id="1.10.10.60">
    <property type="entry name" value="Homeodomain-like"/>
    <property type="match status" value="1"/>
</dbReference>
<dbReference type="PROSITE" id="PS01124">
    <property type="entry name" value="HTH_ARAC_FAMILY_2"/>
    <property type="match status" value="1"/>
</dbReference>
<dbReference type="SMART" id="SM00387">
    <property type="entry name" value="HATPase_c"/>
    <property type="match status" value="1"/>
</dbReference>
<dbReference type="InterPro" id="IPR015943">
    <property type="entry name" value="WD40/YVTN_repeat-like_dom_sf"/>
</dbReference>
<dbReference type="SUPFAM" id="SSF55874">
    <property type="entry name" value="ATPase domain of HSP90 chaperone/DNA topoisomerase II/histidine kinase"/>
    <property type="match status" value="1"/>
</dbReference>
<proteinExistence type="predicted"/>
<dbReference type="CDD" id="cd00082">
    <property type="entry name" value="HisKA"/>
    <property type="match status" value="1"/>
</dbReference>
<dbReference type="Gene3D" id="3.30.565.10">
    <property type="entry name" value="Histidine kinase-like ATPase, C-terminal domain"/>
    <property type="match status" value="1"/>
</dbReference>
<keyword evidence="6" id="KW-0804">Transcription</keyword>
<keyword evidence="3 7" id="KW-0597">Phosphoprotein</keyword>
<dbReference type="InterPro" id="IPR001789">
    <property type="entry name" value="Sig_transdc_resp-reg_receiver"/>
</dbReference>
<dbReference type="Proteomes" id="UP000291485">
    <property type="component" value="Unassembled WGS sequence"/>
</dbReference>
<sequence length="1391" mass="158600">MSLKNRSTLIAAKLSKLALFIFLVLLVGSSVTSAQPYSFNFKHLTVDEGLSHTDANDIAQDNKGYIWIATYFGLDRFDGYSVKKYYNSNHPIKNAYKNRIRFVYPDSEGNIWLGTEDGLQYFDPRKERYHDLMEITGGMSPYIGKMVKPSGNRIYGLIDGCLKTYIVRDSLLIPLKVEQPKETSFSDIFLDSRGIIYLSSNKGIWKVDKTNHLKPVKISGLNGQGLSLVYIDKNKNLITADLNKIYLVSEHTDKELKVTGQFAHPAIKRLKNISQDQKRGYWLNTGTELIRLDANMDLIQVVNNKNTQSLISDSFTKLMIDRSGCLWLGTFGKGVSYCDLNEKLFYTLKNESRSRNSLSGNFVRSIFSEGDYLWIGTGGNGLNRYNFKSKSFTFYNTYSSAIQIKNDVVTALTKDNVGNLWIGTNSGIEILAPNRTSFYKPKGYDKFPSYVIETLVKDYYGNIWFGNHTQKFGVIYRDGEDSFKVRYYGEGYFFFADQNKPQLFVSSTNGLKRMYIDSQGNIIKTFEYRGSEKKNSLSSDYTYPIGKQNDNTYWIGTIGGGLNRLDLNRDKSYSIKIYNDKSGVFNDVESLEIDDDGNIWMGGNGLECLDPKTGKLTRYDKNDGLQGNSFKVGSSFKGEDGKLYFGGINGLNYFYPREIKPNTIMASPILTDVLINNLKPDYNDPNSAAHLSSDAIGYGKQIRIDYKQNNFIIFFSAMHFANPLKCSYRYKLIGFDSGWKYTDGKNPSAAYSNLDFKAYKFILQATNNDGAWSDITAETSILISPPWWKSTAAKSFYIIIILTGLAAVYISQARWYRLKREIAIREVNEKRRAEMHRHKEELSEQQLMFFTNISHEFRTPLTLILGPLETLMKQNLNEMLEHPYQLMYRNAKRLLNLISEIMNFRKVADQIIKLQVQEVAINDFVNGLAQEFNELAGKKNISFATRHSSAKTGPGVLRGFLDIQIVEKILFNLLNNSFKYTPENGEILFETFTELNTFEPSYKTGFKLINESYAGKEHIYFRINDSGIGISKESIHKIFDRYYRISTEHLGSGIGLALVKSLTELHKGDIYVYSERNQGTEILIGIPISKVNYSENEILSSHNITELKLEPIDHSIFVPPAKKGNDVFSSNEKSGKRVLIVEDNDELLDYLKSTLEHSYQIYQAGNGNDGLRLAIEHIPDLIISDVMMPGMNGIEFCRLIKEKFETSHIPFIILSARDAIDAKIAGMESGADFYFAKPLSAELLLLTIYNLFEQSERLKDKYAKNYLSEATELVKSDKDKEFVSRLLDVIENNIKDPDLDVDFLCNSLFISRTKLYQKIKSIFNQSVGDFIRTTRLKKAIKIMTHEDVPLYEVAERTGLQSSSTFSRAFKKEFGKSPLHYIQALKKNDLSR</sequence>
<evidence type="ECO:0000256" key="5">
    <source>
        <dbReference type="ARBA" id="ARBA00023125"/>
    </source>
</evidence>